<comment type="similarity">
    <text evidence="1">Belongs to the sulfotransferase 1 family.</text>
</comment>
<organism evidence="4 5">
    <name type="scientific">Stieleria magnilauensis</name>
    <dbReference type="NCBI Taxonomy" id="2527963"/>
    <lineage>
        <taxon>Bacteria</taxon>
        <taxon>Pseudomonadati</taxon>
        <taxon>Planctomycetota</taxon>
        <taxon>Planctomycetia</taxon>
        <taxon>Pirellulales</taxon>
        <taxon>Pirellulaceae</taxon>
        <taxon>Stieleria</taxon>
    </lineage>
</organism>
<proteinExistence type="inferred from homology"/>
<dbReference type="SUPFAM" id="SSF52540">
    <property type="entry name" value="P-loop containing nucleoside triphosphate hydrolases"/>
    <property type="match status" value="1"/>
</dbReference>
<dbReference type="PANTHER" id="PTHR11783">
    <property type="entry name" value="SULFOTRANSFERASE SULT"/>
    <property type="match status" value="1"/>
</dbReference>
<evidence type="ECO:0000259" key="3">
    <source>
        <dbReference type="Pfam" id="PF00685"/>
    </source>
</evidence>
<sequence>MGDETILKRIARRILRAEIETLTAERDALARHADAFIPTDLFQDSDVFIAGYPKSGNTWLQLMVAAMLYRLDPSHAPDSLVQELVPDIHYKAFYKRFLPITCFKTHALPHPDYKRVLNIVRDGRDVLCSYRSFNEALGEADDLDDMIAGRVEMRWGQWHRHVIAWQQNPFDAEILTVRYEDLKTDCGNQLRRIATFMQLDLGTAELAAIADSTRVDRMQDRERRFGWDNKLWPAEKRFVRRGVSGGYKDEMTAEQIAAFNERYQEALQQLGYPL</sequence>
<dbReference type="InterPro" id="IPR000863">
    <property type="entry name" value="Sulfotransferase_dom"/>
</dbReference>
<dbReference type="RefSeq" id="WP_145208369.1">
    <property type="nucleotide sequence ID" value="NZ_CP036432.1"/>
</dbReference>
<evidence type="ECO:0000256" key="2">
    <source>
        <dbReference type="ARBA" id="ARBA00022679"/>
    </source>
</evidence>
<dbReference type="Gene3D" id="3.40.50.300">
    <property type="entry name" value="P-loop containing nucleotide triphosphate hydrolases"/>
    <property type="match status" value="1"/>
</dbReference>
<evidence type="ECO:0000313" key="5">
    <source>
        <dbReference type="Proteomes" id="UP000318081"/>
    </source>
</evidence>
<dbReference type="Proteomes" id="UP000318081">
    <property type="component" value="Chromosome"/>
</dbReference>
<accession>A0ABX5XKE2</accession>
<feature type="domain" description="Sulfotransferase" evidence="3">
    <location>
        <begin position="44"/>
        <end position="271"/>
    </location>
</feature>
<keyword evidence="2" id="KW-0808">Transferase</keyword>
<protein>
    <submittedName>
        <fullName evidence="4">Sulfotransferase domain protein</fullName>
    </submittedName>
</protein>
<dbReference type="InterPro" id="IPR027417">
    <property type="entry name" value="P-loop_NTPase"/>
</dbReference>
<name>A0ABX5XKE2_9BACT</name>
<reference evidence="4 5" key="1">
    <citation type="submission" date="2019-02" db="EMBL/GenBank/DDBJ databases">
        <title>Deep-cultivation of Planctomycetes and their phenomic and genomic characterization uncovers novel biology.</title>
        <authorList>
            <person name="Wiegand S."/>
            <person name="Jogler M."/>
            <person name="Boedeker C."/>
            <person name="Pinto D."/>
            <person name="Vollmers J."/>
            <person name="Rivas-Marin E."/>
            <person name="Kohn T."/>
            <person name="Peeters S.H."/>
            <person name="Heuer A."/>
            <person name="Rast P."/>
            <person name="Oberbeckmann S."/>
            <person name="Bunk B."/>
            <person name="Jeske O."/>
            <person name="Meyerdierks A."/>
            <person name="Storesund J.E."/>
            <person name="Kallscheuer N."/>
            <person name="Luecker S."/>
            <person name="Lage O.M."/>
            <person name="Pohl T."/>
            <person name="Merkel B.J."/>
            <person name="Hornburger P."/>
            <person name="Mueller R.-W."/>
            <person name="Bruemmer F."/>
            <person name="Labrenz M."/>
            <person name="Spormann A.M."/>
            <person name="Op den Camp H."/>
            <person name="Overmann J."/>
            <person name="Amann R."/>
            <person name="Jetten M.S.M."/>
            <person name="Mascher T."/>
            <person name="Medema M.H."/>
            <person name="Devos D.P."/>
            <person name="Kaster A.-K."/>
            <person name="Ovreas L."/>
            <person name="Rohde M."/>
            <person name="Galperin M.Y."/>
            <person name="Jogler C."/>
        </authorList>
    </citation>
    <scope>NUCLEOTIDE SEQUENCE [LARGE SCALE GENOMIC DNA]</scope>
    <source>
        <strain evidence="4 5">TBK1r</strain>
    </source>
</reference>
<dbReference type="EMBL" id="CP036432">
    <property type="protein sequence ID" value="QDV82468.1"/>
    <property type="molecule type" value="Genomic_DNA"/>
</dbReference>
<gene>
    <name evidence="4" type="ORF">TBK1r_13980</name>
</gene>
<keyword evidence="5" id="KW-1185">Reference proteome</keyword>
<evidence type="ECO:0000256" key="1">
    <source>
        <dbReference type="ARBA" id="ARBA00005771"/>
    </source>
</evidence>
<dbReference type="Pfam" id="PF00685">
    <property type="entry name" value="Sulfotransfer_1"/>
    <property type="match status" value="1"/>
</dbReference>
<evidence type="ECO:0000313" key="4">
    <source>
        <dbReference type="EMBL" id="QDV82468.1"/>
    </source>
</evidence>